<feature type="transmembrane region" description="Helical" evidence="1">
    <location>
        <begin position="259"/>
        <end position="276"/>
    </location>
</feature>
<dbReference type="EMBL" id="JAGPXD010000003">
    <property type="protein sequence ID" value="KAH7361920.1"/>
    <property type="molecule type" value="Genomic_DNA"/>
</dbReference>
<comment type="caution">
    <text evidence="2">The sequence shown here is derived from an EMBL/GenBank/DDBJ whole genome shotgun (WGS) entry which is preliminary data.</text>
</comment>
<feature type="transmembrane region" description="Helical" evidence="1">
    <location>
        <begin position="23"/>
        <end position="41"/>
    </location>
</feature>
<feature type="transmembrane region" description="Helical" evidence="1">
    <location>
        <begin position="61"/>
        <end position="85"/>
    </location>
</feature>
<dbReference type="Proteomes" id="UP000813385">
    <property type="component" value="Unassembled WGS sequence"/>
</dbReference>
<keyword evidence="3" id="KW-1185">Reference proteome</keyword>
<feature type="transmembrane region" description="Helical" evidence="1">
    <location>
        <begin position="225"/>
        <end position="247"/>
    </location>
</feature>
<protein>
    <recommendedName>
        <fullName evidence="4">Palmitoyltransferase</fullName>
    </recommendedName>
</protein>
<keyword evidence="1" id="KW-0472">Membrane</keyword>
<evidence type="ECO:0000313" key="2">
    <source>
        <dbReference type="EMBL" id="KAH7361920.1"/>
    </source>
</evidence>
<evidence type="ECO:0000313" key="3">
    <source>
        <dbReference type="Proteomes" id="UP000813385"/>
    </source>
</evidence>
<feature type="transmembrane region" description="Helical" evidence="1">
    <location>
        <begin position="105"/>
        <end position="124"/>
    </location>
</feature>
<keyword evidence="1" id="KW-0812">Transmembrane</keyword>
<keyword evidence="1" id="KW-1133">Transmembrane helix</keyword>
<dbReference type="AlphaFoldDB" id="A0A8K0X4N0"/>
<gene>
    <name evidence="2" type="ORF">B0T11DRAFT_328053</name>
</gene>
<name>A0A8K0X4N0_9PEZI</name>
<sequence length="413" mass="48498">MEAVGAKSLRVAEAGCYYFERSLFVLLMMYMVFSSMVMYNITIRFFLAEDMFPLPGLPRSLGLGLCTVWLLLLSGFGSSILTAWYYSWMHAPFWRPFGQMSHSVWLRPLLFGTFVSARFEAWYATKARRFLRLRPPVLRWQQCSPEFANNLGPLNLQTKDRHPRTVANRCKREDVICPNADKQRGDRVYHAYWPRGNALVNTCLPLYDHWCSYIGVLVYLHTIKAYILTMTYLLAYTLYVFSVTAWAASRPEFADIKKYTVGIMVVSSILVVRTLFDNLQMQLHHLIFKNETWYERKHPGIYVMALPLPDRFIVREAPACPWDQGSWRKNWTHAMGPAWLAWIPFWQPQRVRDYDDTTKYGFEEKFGPDFEEWTESSENQRIIADNRRDGEIRVPPNAYRRRRFETSSSTADV</sequence>
<organism evidence="2 3">
    <name type="scientific">Plectosphaerella cucumerina</name>
    <dbReference type="NCBI Taxonomy" id="40658"/>
    <lineage>
        <taxon>Eukaryota</taxon>
        <taxon>Fungi</taxon>
        <taxon>Dikarya</taxon>
        <taxon>Ascomycota</taxon>
        <taxon>Pezizomycotina</taxon>
        <taxon>Sordariomycetes</taxon>
        <taxon>Hypocreomycetidae</taxon>
        <taxon>Glomerellales</taxon>
        <taxon>Plectosphaerellaceae</taxon>
        <taxon>Plectosphaerella</taxon>
    </lineage>
</organism>
<dbReference type="OrthoDB" id="5226086at2759"/>
<accession>A0A8K0X4N0</accession>
<proteinExistence type="predicted"/>
<reference evidence="2" key="1">
    <citation type="journal article" date="2021" name="Nat. Commun.">
        <title>Genetic determinants of endophytism in the Arabidopsis root mycobiome.</title>
        <authorList>
            <person name="Mesny F."/>
            <person name="Miyauchi S."/>
            <person name="Thiergart T."/>
            <person name="Pickel B."/>
            <person name="Atanasova L."/>
            <person name="Karlsson M."/>
            <person name="Huettel B."/>
            <person name="Barry K.W."/>
            <person name="Haridas S."/>
            <person name="Chen C."/>
            <person name="Bauer D."/>
            <person name="Andreopoulos W."/>
            <person name="Pangilinan J."/>
            <person name="LaButti K."/>
            <person name="Riley R."/>
            <person name="Lipzen A."/>
            <person name="Clum A."/>
            <person name="Drula E."/>
            <person name="Henrissat B."/>
            <person name="Kohler A."/>
            <person name="Grigoriev I.V."/>
            <person name="Martin F.M."/>
            <person name="Hacquard S."/>
        </authorList>
    </citation>
    <scope>NUCLEOTIDE SEQUENCE</scope>
    <source>
        <strain evidence="2">MPI-CAGE-AT-0016</strain>
    </source>
</reference>
<evidence type="ECO:0000256" key="1">
    <source>
        <dbReference type="SAM" id="Phobius"/>
    </source>
</evidence>
<evidence type="ECO:0008006" key="4">
    <source>
        <dbReference type="Google" id="ProtNLM"/>
    </source>
</evidence>